<dbReference type="Pfam" id="PF13359">
    <property type="entry name" value="DDE_Tnp_4"/>
    <property type="match status" value="1"/>
</dbReference>
<dbReference type="PANTHER" id="PTHR30007:SF0">
    <property type="entry name" value="TRANSPOSASE"/>
    <property type="match status" value="1"/>
</dbReference>
<proteinExistence type="predicted"/>
<evidence type="ECO:0000313" key="6">
    <source>
        <dbReference type="Proteomes" id="UP000215244"/>
    </source>
</evidence>
<sequence>MYKVLDKDTIEMEIVPHIPLPKRGFAPTAPLCEIVNAILYKLKTGVQWEYLPTTSLFSQKVLSWQSVYHHYRKWCRSGTFLDCWTGILKRYRDMFDLSSVDLDGSHTPAIRGGEAVEYQGRKKGRTTNALFLTDRQGLPLAMSEPVSGNHNDLFDIEVQFEVVTATLDRADIKTEGLFLNADAGFDSKDFRSACARRDINANICFNKRNGRVDDRDEYFDQDLYDQRYAVERTNAWIDSFRSLLNRFDTTIESWKGFNYLSFIVIALKKIKPKKFK</sequence>
<evidence type="ECO:0000256" key="1">
    <source>
        <dbReference type="ARBA" id="ARBA00001968"/>
    </source>
</evidence>
<protein>
    <submittedName>
        <fullName evidence="5">IS5/IS1182 family transposase</fullName>
    </submittedName>
</protein>
<evidence type="ECO:0000313" key="5">
    <source>
        <dbReference type="EMBL" id="ASV29181.1"/>
    </source>
</evidence>
<dbReference type="Proteomes" id="UP000215244">
    <property type="component" value="Chromosome"/>
</dbReference>
<dbReference type="GO" id="GO:0046872">
    <property type="term" value="F:metal ion binding"/>
    <property type="evidence" value="ECO:0007669"/>
    <property type="project" value="UniProtKB-KW"/>
</dbReference>
<feature type="domain" description="DDE Tnp4" evidence="4">
    <location>
        <begin position="109"/>
        <end position="249"/>
    </location>
</feature>
<comment type="cofactor">
    <cofactor evidence="1">
        <name>a divalent metal cation</name>
        <dbReference type="ChEBI" id="CHEBI:60240"/>
    </cofactor>
</comment>
<dbReference type="KEGG" id="marb:CJ263_02485"/>
<feature type="domain" description="Insertion element IS402-like" evidence="3">
    <location>
        <begin position="14"/>
        <end position="81"/>
    </location>
</feature>
<dbReference type="OrthoDB" id="1270539at2"/>
<reference evidence="5 6" key="1">
    <citation type="submission" date="2017-08" db="EMBL/GenBank/DDBJ databases">
        <title>The complete genome sequence of Maribacter sp. B1, isolated from deep-sea sediment.</title>
        <authorList>
            <person name="Wu Y.-H."/>
            <person name="Cheng H."/>
            <person name="Xu X.-W."/>
        </authorList>
    </citation>
    <scope>NUCLEOTIDE SEQUENCE [LARGE SCALE GENOMIC DNA]</scope>
    <source>
        <strain evidence="5 6">B1</strain>
    </source>
</reference>
<keyword evidence="2" id="KW-0479">Metal-binding</keyword>
<dbReference type="InterPro" id="IPR025161">
    <property type="entry name" value="IS402-like_dom"/>
</dbReference>
<dbReference type="Pfam" id="PF13340">
    <property type="entry name" value="DUF4096"/>
    <property type="match status" value="1"/>
</dbReference>
<keyword evidence="6" id="KW-1185">Reference proteome</keyword>
<dbReference type="AlphaFoldDB" id="A0A223V1H4"/>
<dbReference type="NCBIfam" id="NF033580">
    <property type="entry name" value="transpos_IS5_3"/>
    <property type="match status" value="1"/>
</dbReference>
<accession>A0A223V1H4</accession>
<dbReference type="EMBL" id="CP022957">
    <property type="protein sequence ID" value="ASV29181.1"/>
    <property type="molecule type" value="Genomic_DNA"/>
</dbReference>
<evidence type="ECO:0000256" key="2">
    <source>
        <dbReference type="ARBA" id="ARBA00022723"/>
    </source>
</evidence>
<dbReference type="PANTHER" id="PTHR30007">
    <property type="entry name" value="PHP DOMAIN PROTEIN"/>
    <property type="match status" value="1"/>
</dbReference>
<dbReference type="InterPro" id="IPR027806">
    <property type="entry name" value="HARBI1_dom"/>
</dbReference>
<evidence type="ECO:0000259" key="4">
    <source>
        <dbReference type="Pfam" id="PF13359"/>
    </source>
</evidence>
<gene>
    <name evidence="5" type="ORF">CJ263_02485</name>
</gene>
<evidence type="ECO:0000259" key="3">
    <source>
        <dbReference type="Pfam" id="PF13340"/>
    </source>
</evidence>
<name>A0A223V1H4_9FLAO</name>
<dbReference type="RefSeq" id="WP_094995814.1">
    <property type="nucleotide sequence ID" value="NZ_BMJL01000001.1"/>
</dbReference>
<organism evidence="5 6">
    <name type="scientific">Maribacter cobaltidurans</name>
    <dbReference type="NCBI Taxonomy" id="1178778"/>
    <lineage>
        <taxon>Bacteria</taxon>
        <taxon>Pseudomonadati</taxon>
        <taxon>Bacteroidota</taxon>
        <taxon>Flavobacteriia</taxon>
        <taxon>Flavobacteriales</taxon>
        <taxon>Flavobacteriaceae</taxon>
        <taxon>Maribacter</taxon>
    </lineage>
</organism>